<evidence type="ECO:0000256" key="1">
    <source>
        <dbReference type="SAM" id="Coils"/>
    </source>
</evidence>
<dbReference type="SUPFAM" id="SSF57959">
    <property type="entry name" value="Leucine zipper domain"/>
    <property type="match status" value="1"/>
</dbReference>
<feature type="domain" description="BZIP" evidence="3">
    <location>
        <begin position="138"/>
        <end position="152"/>
    </location>
</feature>
<dbReference type="EMBL" id="WHUW01000008">
    <property type="protein sequence ID" value="KAF8443198.1"/>
    <property type="molecule type" value="Genomic_DNA"/>
</dbReference>
<dbReference type="Proteomes" id="UP001194468">
    <property type="component" value="Unassembled WGS sequence"/>
</dbReference>
<protein>
    <recommendedName>
        <fullName evidence="3">BZIP domain-containing protein</fullName>
    </recommendedName>
</protein>
<proteinExistence type="predicted"/>
<evidence type="ECO:0000259" key="3">
    <source>
        <dbReference type="PROSITE" id="PS00036"/>
    </source>
</evidence>
<name>A0AAD4BZ38_BOLED</name>
<organism evidence="4 5">
    <name type="scientific">Boletus edulis BED1</name>
    <dbReference type="NCBI Taxonomy" id="1328754"/>
    <lineage>
        <taxon>Eukaryota</taxon>
        <taxon>Fungi</taxon>
        <taxon>Dikarya</taxon>
        <taxon>Basidiomycota</taxon>
        <taxon>Agaricomycotina</taxon>
        <taxon>Agaricomycetes</taxon>
        <taxon>Agaricomycetidae</taxon>
        <taxon>Boletales</taxon>
        <taxon>Boletineae</taxon>
        <taxon>Boletaceae</taxon>
        <taxon>Boletoideae</taxon>
        <taxon>Boletus</taxon>
    </lineage>
</organism>
<reference evidence="4" key="2">
    <citation type="journal article" date="2020" name="Nat. Commun.">
        <title>Large-scale genome sequencing of mycorrhizal fungi provides insights into the early evolution of symbiotic traits.</title>
        <authorList>
            <person name="Miyauchi S."/>
            <person name="Kiss E."/>
            <person name="Kuo A."/>
            <person name="Drula E."/>
            <person name="Kohler A."/>
            <person name="Sanchez-Garcia M."/>
            <person name="Morin E."/>
            <person name="Andreopoulos B."/>
            <person name="Barry K.W."/>
            <person name="Bonito G."/>
            <person name="Buee M."/>
            <person name="Carver A."/>
            <person name="Chen C."/>
            <person name="Cichocki N."/>
            <person name="Clum A."/>
            <person name="Culley D."/>
            <person name="Crous P.W."/>
            <person name="Fauchery L."/>
            <person name="Girlanda M."/>
            <person name="Hayes R.D."/>
            <person name="Keri Z."/>
            <person name="LaButti K."/>
            <person name="Lipzen A."/>
            <person name="Lombard V."/>
            <person name="Magnuson J."/>
            <person name="Maillard F."/>
            <person name="Murat C."/>
            <person name="Nolan M."/>
            <person name="Ohm R.A."/>
            <person name="Pangilinan J."/>
            <person name="Pereira M.F."/>
            <person name="Perotto S."/>
            <person name="Peter M."/>
            <person name="Pfister S."/>
            <person name="Riley R."/>
            <person name="Sitrit Y."/>
            <person name="Stielow J.B."/>
            <person name="Szollosi G."/>
            <person name="Zifcakova L."/>
            <person name="Stursova M."/>
            <person name="Spatafora J.W."/>
            <person name="Tedersoo L."/>
            <person name="Vaario L.M."/>
            <person name="Yamada A."/>
            <person name="Yan M."/>
            <person name="Wang P."/>
            <person name="Xu J."/>
            <person name="Bruns T."/>
            <person name="Baldrian P."/>
            <person name="Vilgalys R."/>
            <person name="Dunand C."/>
            <person name="Henrissat B."/>
            <person name="Grigoriev I.V."/>
            <person name="Hibbett D."/>
            <person name="Nagy L.G."/>
            <person name="Martin F.M."/>
        </authorList>
    </citation>
    <scope>NUCLEOTIDE SEQUENCE</scope>
    <source>
        <strain evidence="4">BED1</strain>
    </source>
</reference>
<dbReference type="PROSITE" id="PS00036">
    <property type="entry name" value="BZIP_BASIC"/>
    <property type="match status" value="1"/>
</dbReference>
<feature type="compositionally biased region" description="Polar residues" evidence="2">
    <location>
        <begin position="90"/>
        <end position="104"/>
    </location>
</feature>
<reference evidence="4" key="1">
    <citation type="submission" date="2019-10" db="EMBL/GenBank/DDBJ databases">
        <authorList>
            <consortium name="DOE Joint Genome Institute"/>
            <person name="Kuo A."/>
            <person name="Miyauchi S."/>
            <person name="Kiss E."/>
            <person name="Drula E."/>
            <person name="Kohler A."/>
            <person name="Sanchez-Garcia M."/>
            <person name="Andreopoulos B."/>
            <person name="Barry K.W."/>
            <person name="Bonito G."/>
            <person name="Buee M."/>
            <person name="Carver A."/>
            <person name="Chen C."/>
            <person name="Cichocki N."/>
            <person name="Clum A."/>
            <person name="Culley D."/>
            <person name="Crous P.W."/>
            <person name="Fauchery L."/>
            <person name="Girlanda M."/>
            <person name="Hayes R."/>
            <person name="Keri Z."/>
            <person name="LaButti K."/>
            <person name="Lipzen A."/>
            <person name="Lombard V."/>
            <person name="Magnuson J."/>
            <person name="Maillard F."/>
            <person name="Morin E."/>
            <person name="Murat C."/>
            <person name="Nolan M."/>
            <person name="Ohm R."/>
            <person name="Pangilinan J."/>
            <person name="Pereira M."/>
            <person name="Perotto S."/>
            <person name="Peter M."/>
            <person name="Riley R."/>
            <person name="Sitrit Y."/>
            <person name="Stielow B."/>
            <person name="Szollosi G."/>
            <person name="Zifcakova L."/>
            <person name="Stursova M."/>
            <person name="Spatafora J.W."/>
            <person name="Tedersoo L."/>
            <person name="Vaario L.-M."/>
            <person name="Yamada A."/>
            <person name="Yan M."/>
            <person name="Wang P."/>
            <person name="Xu J."/>
            <person name="Bruns T."/>
            <person name="Baldrian P."/>
            <person name="Vilgalys R."/>
            <person name="Henrissat B."/>
            <person name="Grigoriev I.V."/>
            <person name="Hibbett D."/>
            <person name="Nagy L.G."/>
            <person name="Martin F.M."/>
        </authorList>
    </citation>
    <scope>NUCLEOTIDE SEQUENCE</scope>
    <source>
        <strain evidence="4">BED1</strain>
    </source>
</reference>
<dbReference type="AlphaFoldDB" id="A0AAD4BZ38"/>
<keyword evidence="5" id="KW-1185">Reference proteome</keyword>
<dbReference type="SMART" id="SM00338">
    <property type="entry name" value="BRLZ"/>
    <property type="match status" value="1"/>
</dbReference>
<dbReference type="InterPro" id="IPR046347">
    <property type="entry name" value="bZIP_sf"/>
</dbReference>
<comment type="caution">
    <text evidence="4">The sequence shown here is derived from an EMBL/GenBank/DDBJ whole genome shotgun (WGS) entry which is preliminary data.</text>
</comment>
<feature type="region of interest" description="Disordered" evidence="2">
    <location>
        <begin position="69"/>
        <end position="104"/>
    </location>
</feature>
<accession>A0AAD4BZ38</accession>
<evidence type="ECO:0000313" key="5">
    <source>
        <dbReference type="Proteomes" id="UP001194468"/>
    </source>
</evidence>
<gene>
    <name evidence="4" type="ORF">L210DRAFT_3165384</name>
</gene>
<dbReference type="GO" id="GO:0003700">
    <property type="term" value="F:DNA-binding transcription factor activity"/>
    <property type="evidence" value="ECO:0007669"/>
    <property type="project" value="InterPro"/>
</dbReference>
<dbReference type="InterPro" id="IPR004827">
    <property type="entry name" value="bZIP"/>
</dbReference>
<feature type="compositionally biased region" description="Polar residues" evidence="2">
    <location>
        <begin position="71"/>
        <end position="82"/>
    </location>
</feature>
<evidence type="ECO:0000256" key="2">
    <source>
        <dbReference type="SAM" id="MobiDB-lite"/>
    </source>
</evidence>
<evidence type="ECO:0000313" key="4">
    <source>
        <dbReference type="EMBL" id="KAF8443198.1"/>
    </source>
</evidence>
<feature type="coiled-coil region" evidence="1">
    <location>
        <begin position="146"/>
        <end position="177"/>
    </location>
</feature>
<dbReference type="Pfam" id="PF07716">
    <property type="entry name" value="bZIP_2"/>
    <property type="match status" value="1"/>
</dbReference>
<dbReference type="CDD" id="cd12193">
    <property type="entry name" value="bZIP_GCN4"/>
    <property type="match status" value="1"/>
</dbReference>
<sequence>MAPCSFGNVVQESPQSDAMAIKPRAALISLIEALSDDSYESKSSRVNPPSGPVMPPYWSLFDEFDGPARKSTATGTRKNITPGSLVPVDTPTQSRKYVTPPTTSWKELPAAGAGDEENQLADEGLTPSLSDLEQIEVKRRQNTIAARRSRKRKLEYQRELEQSLEQYKRESEMWKQRALTCQALLRSHHIECPEFSDS</sequence>
<keyword evidence="1" id="KW-0175">Coiled coil</keyword>
<dbReference type="Gene3D" id="3.30.160.60">
    <property type="entry name" value="Classic Zinc Finger"/>
    <property type="match status" value="1"/>
</dbReference>